<evidence type="ECO:0000256" key="1">
    <source>
        <dbReference type="ARBA" id="ARBA00004651"/>
    </source>
</evidence>
<evidence type="ECO:0000313" key="8">
    <source>
        <dbReference type="Proteomes" id="UP000554342"/>
    </source>
</evidence>
<evidence type="ECO:0000313" key="7">
    <source>
        <dbReference type="EMBL" id="MBB5717229.1"/>
    </source>
</evidence>
<organism evidence="7 8">
    <name type="scientific">Stakelama sediminis</name>
    <dbReference type="NCBI Taxonomy" id="463200"/>
    <lineage>
        <taxon>Bacteria</taxon>
        <taxon>Pseudomonadati</taxon>
        <taxon>Pseudomonadota</taxon>
        <taxon>Alphaproteobacteria</taxon>
        <taxon>Sphingomonadales</taxon>
        <taxon>Sphingomonadaceae</taxon>
        <taxon>Stakelama</taxon>
    </lineage>
</organism>
<evidence type="ECO:0000256" key="5">
    <source>
        <dbReference type="ARBA" id="ARBA00023136"/>
    </source>
</evidence>
<keyword evidence="3 6" id="KW-0812">Transmembrane</keyword>
<reference evidence="7 8" key="1">
    <citation type="submission" date="2020-08" db="EMBL/GenBank/DDBJ databases">
        <title>Genomic Encyclopedia of Type Strains, Phase IV (KMG-IV): sequencing the most valuable type-strain genomes for metagenomic binning, comparative biology and taxonomic classification.</title>
        <authorList>
            <person name="Goeker M."/>
        </authorList>
    </citation>
    <scope>NUCLEOTIDE SEQUENCE [LARGE SCALE GENOMIC DNA]</scope>
    <source>
        <strain evidence="7 8">DSM 27203</strain>
    </source>
</reference>
<feature type="transmembrane region" description="Helical" evidence="6">
    <location>
        <begin position="269"/>
        <end position="290"/>
    </location>
</feature>
<dbReference type="Pfam" id="PF09678">
    <property type="entry name" value="Caa3_CtaG"/>
    <property type="match status" value="1"/>
</dbReference>
<keyword evidence="5 6" id="KW-0472">Membrane</keyword>
<keyword evidence="2" id="KW-1003">Cell membrane</keyword>
<feature type="transmembrane region" description="Helical" evidence="6">
    <location>
        <begin position="20"/>
        <end position="38"/>
    </location>
</feature>
<protein>
    <submittedName>
        <fullName evidence="7">Putative membrane protein</fullName>
    </submittedName>
</protein>
<accession>A0A840YUJ6</accession>
<dbReference type="InterPro" id="IPR019108">
    <property type="entry name" value="Caa3_assmbl_CtaG-rel"/>
</dbReference>
<evidence type="ECO:0000256" key="3">
    <source>
        <dbReference type="ARBA" id="ARBA00022692"/>
    </source>
</evidence>
<keyword evidence="8" id="KW-1185">Reference proteome</keyword>
<dbReference type="EMBL" id="JACIJI010000001">
    <property type="protein sequence ID" value="MBB5717229.1"/>
    <property type="molecule type" value="Genomic_DNA"/>
</dbReference>
<name>A0A840YUJ6_9SPHN</name>
<dbReference type="AlphaFoldDB" id="A0A840YUJ6"/>
<proteinExistence type="predicted"/>
<dbReference type="GO" id="GO:0005886">
    <property type="term" value="C:plasma membrane"/>
    <property type="evidence" value="ECO:0007669"/>
    <property type="project" value="UniProtKB-SubCell"/>
</dbReference>
<dbReference type="RefSeq" id="WP_184001025.1">
    <property type="nucleotide sequence ID" value="NZ_BAABIF010000004.1"/>
</dbReference>
<comment type="caution">
    <text evidence="7">The sequence shown here is derived from an EMBL/GenBank/DDBJ whole genome shotgun (WGS) entry which is preliminary data.</text>
</comment>
<dbReference type="Proteomes" id="UP000554342">
    <property type="component" value="Unassembled WGS sequence"/>
</dbReference>
<feature type="transmembrane region" description="Helical" evidence="6">
    <location>
        <begin position="219"/>
        <end position="243"/>
    </location>
</feature>
<feature type="transmembrane region" description="Helical" evidence="6">
    <location>
        <begin position="186"/>
        <end position="207"/>
    </location>
</feature>
<gene>
    <name evidence="7" type="ORF">FHR23_000136</name>
</gene>
<evidence type="ECO:0000256" key="4">
    <source>
        <dbReference type="ARBA" id="ARBA00022989"/>
    </source>
</evidence>
<keyword evidence="4 6" id="KW-1133">Transmembrane helix</keyword>
<feature type="transmembrane region" description="Helical" evidence="6">
    <location>
        <begin position="112"/>
        <end position="133"/>
    </location>
</feature>
<feature type="transmembrane region" description="Helical" evidence="6">
    <location>
        <begin position="74"/>
        <end position="92"/>
    </location>
</feature>
<evidence type="ECO:0000256" key="6">
    <source>
        <dbReference type="SAM" id="Phobius"/>
    </source>
</evidence>
<comment type="subcellular location">
    <subcellularLocation>
        <location evidence="1">Cell membrane</location>
        <topology evidence="1">Multi-pass membrane protein</topology>
    </subcellularLocation>
</comment>
<sequence length="317" mass="36053">MTARRNTMPAVSPVDDRRGIGLLLAVTVLLWLVSHFRASWMPVWAPWDFSPAWFLSFAFTLWWFFRGLRSVPLAWWRIGFFLAGMGVIWAVLQTHFEYAAQHMFFLNRIQHLVMHHLGPFLIAIAWPWETIVAGMPEPVRRITRHAWVERVLGWVRQPEIAVSLFVGLIALWLWPPVHFVAMIDPALYSVMNWSMVVDGVLFWAVVLDPRGPERAGNSFAMRAGMTVGVILPQIAMGAVIAFADKDIYTFYAWCGRLYPGMDALSDQRLGGLFVWIPPAMMSLIGLLLVLNNMRREQERTAPKSDGSGISSASWTGR</sequence>
<evidence type="ECO:0000256" key="2">
    <source>
        <dbReference type="ARBA" id="ARBA00022475"/>
    </source>
</evidence>
<feature type="transmembrane region" description="Helical" evidence="6">
    <location>
        <begin position="154"/>
        <end position="174"/>
    </location>
</feature>
<feature type="transmembrane region" description="Helical" evidence="6">
    <location>
        <begin position="44"/>
        <end position="65"/>
    </location>
</feature>